<gene>
    <name evidence="1" type="ORF">AAFF_G00106780</name>
</gene>
<dbReference type="Proteomes" id="UP001221898">
    <property type="component" value="Unassembled WGS sequence"/>
</dbReference>
<proteinExistence type="predicted"/>
<comment type="caution">
    <text evidence="1">The sequence shown here is derived from an EMBL/GenBank/DDBJ whole genome shotgun (WGS) entry which is preliminary data.</text>
</comment>
<name>A0AAD7WXC9_9TELE</name>
<protein>
    <submittedName>
        <fullName evidence="1">Uncharacterized protein</fullName>
    </submittedName>
</protein>
<evidence type="ECO:0000313" key="1">
    <source>
        <dbReference type="EMBL" id="KAJ8413096.1"/>
    </source>
</evidence>
<dbReference type="AlphaFoldDB" id="A0AAD7WXC9"/>
<dbReference type="EMBL" id="JAINUG010000017">
    <property type="protein sequence ID" value="KAJ8413096.1"/>
    <property type="molecule type" value="Genomic_DNA"/>
</dbReference>
<reference evidence="1" key="1">
    <citation type="journal article" date="2023" name="Science">
        <title>Genome structures resolve the early diversification of teleost fishes.</title>
        <authorList>
            <person name="Parey E."/>
            <person name="Louis A."/>
            <person name="Montfort J."/>
            <person name="Bouchez O."/>
            <person name="Roques C."/>
            <person name="Iampietro C."/>
            <person name="Lluch J."/>
            <person name="Castinel A."/>
            <person name="Donnadieu C."/>
            <person name="Desvignes T."/>
            <person name="Floi Bucao C."/>
            <person name="Jouanno E."/>
            <person name="Wen M."/>
            <person name="Mejri S."/>
            <person name="Dirks R."/>
            <person name="Jansen H."/>
            <person name="Henkel C."/>
            <person name="Chen W.J."/>
            <person name="Zahm M."/>
            <person name="Cabau C."/>
            <person name="Klopp C."/>
            <person name="Thompson A.W."/>
            <person name="Robinson-Rechavi M."/>
            <person name="Braasch I."/>
            <person name="Lecointre G."/>
            <person name="Bobe J."/>
            <person name="Postlethwait J.H."/>
            <person name="Berthelot C."/>
            <person name="Roest Crollius H."/>
            <person name="Guiguen Y."/>
        </authorList>
    </citation>
    <scope>NUCLEOTIDE SEQUENCE</scope>
    <source>
        <strain evidence="1">NC1722</strain>
    </source>
</reference>
<sequence length="117" mass="12740">MAYKTVRGLLLSAVSRAGRGGPPKLQELHPELHQEARGLAIKADFKRQNSEVSYWSDLQMRRGSAEGLGSKSEECAIMPSVGPVGKRPRLRCKRCPPCAPRSLQMGDGREASVAPKV</sequence>
<evidence type="ECO:0000313" key="2">
    <source>
        <dbReference type="Proteomes" id="UP001221898"/>
    </source>
</evidence>
<organism evidence="1 2">
    <name type="scientific">Aldrovandia affinis</name>
    <dbReference type="NCBI Taxonomy" id="143900"/>
    <lineage>
        <taxon>Eukaryota</taxon>
        <taxon>Metazoa</taxon>
        <taxon>Chordata</taxon>
        <taxon>Craniata</taxon>
        <taxon>Vertebrata</taxon>
        <taxon>Euteleostomi</taxon>
        <taxon>Actinopterygii</taxon>
        <taxon>Neopterygii</taxon>
        <taxon>Teleostei</taxon>
        <taxon>Notacanthiformes</taxon>
        <taxon>Halosauridae</taxon>
        <taxon>Aldrovandia</taxon>
    </lineage>
</organism>
<accession>A0AAD7WXC9</accession>
<keyword evidence="2" id="KW-1185">Reference proteome</keyword>